<dbReference type="InterPro" id="IPR001607">
    <property type="entry name" value="Znf_UBP"/>
</dbReference>
<dbReference type="RefSeq" id="XP_035676148.1">
    <property type="nucleotide sequence ID" value="XM_035820255.1"/>
</dbReference>
<dbReference type="GO" id="GO:0008270">
    <property type="term" value="F:zinc ion binding"/>
    <property type="evidence" value="ECO:0007669"/>
    <property type="project" value="UniProtKB-KW"/>
</dbReference>
<feature type="domain" description="UBP-type" evidence="10">
    <location>
        <begin position="2"/>
        <end position="99"/>
    </location>
</feature>
<dbReference type="EC" id="3.4.19.12" evidence="7"/>
<dbReference type="Proteomes" id="UP000001554">
    <property type="component" value="Chromosome 5"/>
</dbReference>
<dbReference type="PROSITE" id="PS00972">
    <property type="entry name" value="USP_1"/>
    <property type="match status" value="1"/>
</dbReference>
<dbReference type="GeneID" id="118415568"/>
<keyword evidence="2" id="KW-0479">Metal-binding</keyword>
<dbReference type="Gene3D" id="3.30.40.10">
    <property type="entry name" value="Zinc/RING finger domain, C3HC4 (zinc finger)"/>
    <property type="match status" value="1"/>
</dbReference>
<dbReference type="AlphaFoldDB" id="A0A9J7L712"/>
<dbReference type="PANTHER" id="PTHR21646:SF5">
    <property type="entry name" value="UBIQUITIN CARBOXYL-TERMINAL HYDROLASE-RELATED"/>
    <property type="match status" value="1"/>
</dbReference>
<dbReference type="InterPro" id="IPR013083">
    <property type="entry name" value="Znf_RING/FYVE/PHD"/>
</dbReference>
<evidence type="ECO:0000256" key="7">
    <source>
        <dbReference type="RuleBase" id="RU366025"/>
    </source>
</evidence>
<dbReference type="GO" id="GO:0004843">
    <property type="term" value="F:cysteine-type deubiquitinase activity"/>
    <property type="evidence" value="ECO:0007669"/>
    <property type="project" value="UniProtKB-UniRule"/>
</dbReference>
<dbReference type="InterPro" id="IPR018200">
    <property type="entry name" value="USP_CS"/>
</dbReference>
<dbReference type="GO" id="GO:0006508">
    <property type="term" value="P:proteolysis"/>
    <property type="evidence" value="ECO:0007669"/>
    <property type="project" value="UniProtKB-KW"/>
</dbReference>
<dbReference type="OMA" id="RYQCNGK"/>
<keyword evidence="5" id="KW-0862">Zinc</keyword>
<keyword evidence="11" id="KW-1185">Reference proteome</keyword>
<evidence type="ECO:0000259" key="10">
    <source>
        <dbReference type="PROSITE" id="PS50271"/>
    </source>
</evidence>
<feature type="region of interest" description="Disordered" evidence="8">
    <location>
        <begin position="166"/>
        <end position="230"/>
    </location>
</feature>
<evidence type="ECO:0000256" key="4">
    <source>
        <dbReference type="ARBA" id="ARBA00022786"/>
    </source>
</evidence>
<evidence type="ECO:0000313" key="11">
    <source>
        <dbReference type="Proteomes" id="UP000001554"/>
    </source>
</evidence>
<dbReference type="Pfam" id="PF00443">
    <property type="entry name" value="UCH"/>
    <property type="match status" value="1"/>
</dbReference>
<dbReference type="Pfam" id="PF02148">
    <property type="entry name" value="zf-UBP"/>
    <property type="match status" value="1"/>
</dbReference>
<keyword evidence="7" id="KW-0788">Thiol protease</keyword>
<dbReference type="PROSITE" id="PS00973">
    <property type="entry name" value="USP_2"/>
    <property type="match status" value="1"/>
</dbReference>
<dbReference type="RefSeq" id="XP_035676147.1">
    <property type="nucleotide sequence ID" value="XM_035820254.1"/>
</dbReference>
<evidence type="ECO:0000256" key="8">
    <source>
        <dbReference type="SAM" id="MobiDB-lite"/>
    </source>
</evidence>
<feature type="region of interest" description="Disordered" evidence="8">
    <location>
        <begin position="651"/>
        <end position="708"/>
    </location>
</feature>
<dbReference type="SUPFAM" id="SSF57850">
    <property type="entry name" value="RING/U-box"/>
    <property type="match status" value="1"/>
</dbReference>
<organism evidence="11 13">
    <name type="scientific">Branchiostoma floridae</name>
    <name type="common">Florida lancelet</name>
    <name type="synonym">Amphioxus</name>
    <dbReference type="NCBI Taxonomy" id="7739"/>
    <lineage>
        <taxon>Eukaryota</taxon>
        <taxon>Metazoa</taxon>
        <taxon>Chordata</taxon>
        <taxon>Cephalochordata</taxon>
        <taxon>Leptocardii</taxon>
        <taxon>Amphioxiformes</taxon>
        <taxon>Branchiostomatidae</taxon>
        <taxon>Branchiostoma</taxon>
    </lineage>
</organism>
<dbReference type="OrthoDB" id="21192at2759"/>
<keyword evidence="4 7" id="KW-0833">Ubl conjugation pathway</keyword>
<comment type="similarity">
    <text evidence="7">Belongs to the peptidase C19 family.</text>
</comment>
<feature type="compositionally biased region" description="Basic and acidic residues" evidence="8">
    <location>
        <begin position="204"/>
        <end position="219"/>
    </location>
</feature>
<feature type="compositionally biased region" description="Acidic residues" evidence="8">
    <location>
        <begin position="654"/>
        <end position="670"/>
    </location>
</feature>
<dbReference type="PROSITE" id="PS50271">
    <property type="entry name" value="ZF_UBP"/>
    <property type="match status" value="1"/>
</dbReference>
<accession>A0A9J7L712</accession>
<sequence length="708" mass="80903">MDKCKHVLKQRLAEDHSILNPQKWSCGICGTTESVWACLSCSHVACGRYINEHALHHFQETKHPICLEVNELYVFCYECEEYVLNDNNAGDVHLLRTTLSAIKNQSLGARTTRSGRVLRAGKDDNAGPKQTSVEPDQYYTAMYFRRFILMRKVFLIWRDNVRATRKAKGLPPHPEPKKPERKRVVKRRRSYERPSTPSRQSQRTAERRRQKEKEDDSKPRAPITPGVTGLRNLGNTCYMNSILQVLSHLQKFRDLVLNLDLDGCSDGTSTRRRLSTEALEYRAGGSRGMFRQTSVDCFKAVTTPPARRNLGRGLNGGSSSSGNGRGNKFVPINGEAANITSISLCRDLHALFRVMWSGKWALVSPHAILNSVWKLIPNFKGYNQQDAQEFLYELLDKVQSELERLYSPTMTMKARRNPMPMEIFAQNFQGELVSQVTCLVCGYKSNTYEPFWDLSLEFPDRYQAPMVSSRYQCAKDRPFAPSEDSCLLTEMMGKFTEKEYLEGKVYECSQCNSRRRASSKKPPVKTEASKQLLITKLPQILRLHLKRFRWSGRNHREKINVHVDFGEELDIAPYCYVPDGSEVDTMYCLQAVVIHHGRGFGSGHYTAYCWNDEAGFWVHFNDSRLDLSSIEDVVAGQAYILFYVQKQKRAPPSPEEEEVDIMEVDEEAEEEQKATGSGGGDSTEDTSQSQTADQEEDDLRKRRRTEEA</sequence>
<evidence type="ECO:0000256" key="3">
    <source>
        <dbReference type="ARBA" id="ARBA00022771"/>
    </source>
</evidence>
<comment type="catalytic activity">
    <reaction evidence="1 7">
        <text>Thiol-dependent hydrolysis of ester, thioester, amide, peptide and isopeptide bonds formed by the C-terminal Gly of ubiquitin (a 76-residue protein attached to proteins as an intracellular targeting signal).</text>
        <dbReference type="EC" id="3.4.19.12"/>
    </reaction>
</comment>
<name>A0A9J7L712_BRAFL</name>
<evidence type="ECO:0000256" key="1">
    <source>
        <dbReference type="ARBA" id="ARBA00000707"/>
    </source>
</evidence>
<evidence type="ECO:0000259" key="9">
    <source>
        <dbReference type="PROSITE" id="PS50235"/>
    </source>
</evidence>
<dbReference type="InterPro" id="IPR001394">
    <property type="entry name" value="Peptidase_C19_UCH"/>
</dbReference>
<reference evidence="12 13" key="2">
    <citation type="submission" date="2025-04" db="UniProtKB">
        <authorList>
            <consortium name="RefSeq"/>
        </authorList>
    </citation>
    <scope>IDENTIFICATION</scope>
    <source>
        <strain evidence="12 13">S238N-H82</strain>
        <tissue evidence="12 13">Testes</tissue>
    </source>
</reference>
<evidence type="ECO:0000256" key="6">
    <source>
        <dbReference type="PROSITE-ProRule" id="PRU00502"/>
    </source>
</evidence>
<dbReference type="InterPro" id="IPR028889">
    <property type="entry name" value="USP"/>
</dbReference>
<gene>
    <name evidence="12 13" type="primary">LOC118415568</name>
</gene>
<dbReference type="KEGG" id="bfo:118415568"/>
<keyword evidence="3 6" id="KW-0863">Zinc-finger</keyword>
<keyword evidence="7" id="KW-0378">Hydrolase</keyword>
<dbReference type="SUPFAM" id="SSF54001">
    <property type="entry name" value="Cysteine proteinases"/>
    <property type="match status" value="1"/>
</dbReference>
<dbReference type="GO" id="GO:0005737">
    <property type="term" value="C:cytoplasm"/>
    <property type="evidence" value="ECO:0000318"/>
    <property type="project" value="GO_Central"/>
</dbReference>
<dbReference type="SMART" id="SM00290">
    <property type="entry name" value="ZnF_UBP"/>
    <property type="match status" value="1"/>
</dbReference>
<dbReference type="GO" id="GO:0016579">
    <property type="term" value="P:protein deubiquitination"/>
    <property type="evidence" value="ECO:0007669"/>
    <property type="project" value="InterPro"/>
</dbReference>
<evidence type="ECO:0000313" key="12">
    <source>
        <dbReference type="RefSeq" id="XP_035676147.1"/>
    </source>
</evidence>
<evidence type="ECO:0000313" key="13">
    <source>
        <dbReference type="RefSeq" id="XP_035676148.1"/>
    </source>
</evidence>
<keyword evidence="7" id="KW-0645">Protease</keyword>
<evidence type="ECO:0000256" key="5">
    <source>
        <dbReference type="ARBA" id="ARBA00022833"/>
    </source>
</evidence>
<protein>
    <recommendedName>
        <fullName evidence="7">Ubiquitin carboxyl-terminal hydrolase</fullName>
        <ecNumber evidence="7">3.4.19.12</ecNumber>
    </recommendedName>
</protein>
<dbReference type="InterPro" id="IPR038765">
    <property type="entry name" value="Papain-like_cys_pep_sf"/>
</dbReference>
<reference evidence="11" key="1">
    <citation type="journal article" date="2020" name="Nat. Ecol. Evol.">
        <title>Deeply conserved synteny resolves early events in vertebrate evolution.</title>
        <authorList>
            <person name="Simakov O."/>
            <person name="Marletaz F."/>
            <person name="Yue J.X."/>
            <person name="O'Connell B."/>
            <person name="Jenkins J."/>
            <person name="Brandt A."/>
            <person name="Calef R."/>
            <person name="Tung C.H."/>
            <person name="Huang T.K."/>
            <person name="Schmutz J."/>
            <person name="Satoh N."/>
            <person name="Yu J.K."/>
            <person name="Putnam N.H."/>
            <person name="Green R.E."/>
            <person name="Rokhsar D.S."/>
        </authorList>
    </citation>
    <scope>NUCLEOTIDE SEQUENCE [LARGE SCALE GENOMIC DNA]</scope>
    <source>
        <strain evidence="11">S238N-H82</strain>
    </source>
</reference>
<evidence type="ECO:0000256" key="2">
    <source>
        <dbReference type="ARBA" id="ARBA00022723"/>
    </source>
</evidence>
<feature type="compositionally biased region" description="Basic and acidic residues" evidence="8">
    <location>
        <begin position="698"/>
        <end position="708"/>
    </location>
</feature>
<proteinExistence type="inferred from homology"/>
<dbReference type="Gene3D" id="3.90.70.10">
    <property type="entry name" value="Cysteine proteinases"/>
    <property type="match status" value="1"/>
</dbReference>
<dbReference type="InterPro" id="IPR050185">
    <property type="entry name" value="Ub_carboxyl-term_hydrolase"/>
</dbReference>
<feature type="compositionally biased region" description="Basic residues" evidence="8">
    <location>
        <begin position="179"/>
        <end position="190"/>
    </location>
</feature>
<dbReference type="PROSITE" id="PS50235">
    <property type="entry name" value="USP_3"/>
    <property type="match status" value="1"/>
</dbReference>
<dbReference type="PANTHER" id="PTHR21646">
    <property type="entry name" value="UBIQUITIN CARBOXYL-TERMINAL HYDROLASE"/>
    <property type="match status" value="1"/>
</dbReference>
<feature type="domain" description="USP" evidence="9">
    <location>
        <begin position="228"/>
        <end position="646"/>
    </location>
</feature>
<feature type="region of interest" description="Disordered" evidence="8">
    <location>
        <begin position="113"/>
        <end position="132"/>
    </location>
</feature>